<dbReference type="Gene3D" id="3.40.20.10">
    <property type="entry name" value="Severin"/>
    <property type="match status" value="2"/>
</dbReference>
<comment type="similarity">
    <text evidence="3">Belongs to the actin-binding proteins ADF family. Twinfilin subfamily.</text>
</comment>
<dbReference type="PROSITE" id="PS51263">
    <property type="entry name" value="ADF_H"/>
    <property type="match status" value="2"/>
</dbReference>
<sequence length="337" mass="36435">MQSGISASAELRSAFQSLLSSTSERGLLVKISSETLVPVDVLHSSSPDFLSDLDLLSPYLKPNEALYILLRRDASSASSTGGGYVAITYVPNAAPVRQKMLFASTRLTLVRELGSEHFGESFFTTEASELTAEGWKKHEAHTKAERPLTEEERNAETIREIEAQEGGGASRRGGGYGSSGLKIRVGDGVEDKLKNLQDGDGDIVLLKIDVPTETVVLASQPPSGVSPDSLATAIPSDGPHYTFYRYTYTSPTSASSTNAVIFVYTCPTASKIKERMIYASSRANIVAWAEQVAGLKVDKKLEFTDPSEISSSSIEEEFVPKEETKTGFARPKKPGKR</sequence>
<proteinExistence type="inferred from homology"/>
<dbReference type="Pfam" id="PF00241">
    <property type="entry name" value="Cofilin_ADF"/>
    <property type="match status" value="2"/>
</dbReference>
<dbReference type="GO" id="GO:0005938">
    <property type="term" value="C:cell cortex"/>
    <property type="evidence" value="ECO:0007669"/>
    <property type="project" value="UniProtKB-SubCell"/>
</dbReference>
<keyword evidence="7" id="KW-0206">Cytoskeleton</keyword>
<name>A0A6G1H3X3_9PEZI</name>
<evidence type="ECO:0000256" key="9">
    <source>
        <dbReference type="ARBA" id="ARBA00056419"/>
    </source>
</evidence>
<dbReference type="GO" id="GO:0005884">
    <property type="term" value="C:actin filament"/>
    <property type="evidence" value="ECO:0007669"/>
    <property type="project" value="TreeGrafter"/>
</dbReference>
<evidence type="ECO:0000256" key="5">
    <source>
        <dbReference type="ARBA" id="ARBA00022737"/>
    </source>
</evidence>
<dbReference type="InterPro" id="IPR028458">
    <property type="entry name" value="Twinfilin"/>
</dbReference>
<dbReference type="CDD" id="cd11284">
    <property type="entry name" value="ADF_Twf-C_like"/>
    <property type="match status" value="1"/>
</dbReference>
<dbReference type="EMBL" id="ML977150">
    <property type="protein sequence ID" value="KAF1987911.1"/>
    <property type="molecule type" value="Genomic_DNA"/>
</dbReference>
<keyword evidence="4" id="KW-0963">Cytoplasm</keyword>
<dbReference type="GO" id="GO:0003785">
    <property type="term" value="F:actin monomer binding"/>
    <property type="evidence" value="ECO:0007669"/>
    <property type="project" value="TreeGrafter"/>
</dbReference>
<dbReference type="InterPro" id="IPR002108">
    <property type="entry name" value="ADF-H"/>
</dbReference>
<evidence type="ECO:0000313" key="13">
    <source>
        <dbReference type="EMBL" id="KAF1987911.1"/>
    </source>
</evidence>
<dbReference type="OrthoDB" id="10006997at2759"/>
<evidence type="ECO:0000259" key="12">
    <source>
        <dbReference type="PROSITE" id="PS51263"/>
    </source>
</evidence>
<keyword evidence="6" id="KW-0009">Actin-binding</keyword>
<accession>A0A6G1H3X3</accession>
<feature type="region of interest" description="Disordered" evidence="11">
    <location>
        <begin position="305"/>
        <end position="337"/>
    </location>
</feature>
<comment type="function">
    <text evidence="9">Actin-binding protein involved in motile and morphological processes. Inhibits actin polymerization, likely by sequestering G-actin.</text>
</comment>
<reference evidence="13" key="1">
    <citation type="journal article" date="2020" name="Stud. Mycol.">
        <title>101 Dothideomycetes genomes: a test case for predicting lifestyles and emergence of pathogens.</title>
        <authorList>
            <person name="Haridas S."/>
            <person name="Albert R."/>
            <person name="Binder M."/>
            <person name="Bloem J."/>
            <person name="Labutti K."/>
            <person name="Salamov A."/>
            <person name="Andreopoulos B."/>
            <person name="Baker S."/>
            <person name="Barry K."/>
            <person name="Bills G."/>
            <person name="Bluhm B."/>
            <person name="Cannon C."/>
            <person name="Castanera R."/>
            <person name="Culley D."/>
            <person name="Daum C."/>
            <person name="Ezra D."/>
            <person name="Gonzalez J."/>
            <person name="Henrissat B."/>
            <person name="Kuo A."/>
            <person name="Liang C."/>
            <person name="Lipzen A."/>
            <person name="Lutzoni F."/>
            <person name="Magnuson J."/>
            <person name="Mondo S."/>
            <person name="Nolan M."/>
            <person name="Ohm R."/>
            <person name="Pangilinan J."/>
            <person name="Park H.-J."/>
            <person name="Ramirez L."/>
            <person name="Alfaro M."/>
            <person name="Sun H."/>
            <person name="Tritt A."/>
            <person name="Yoshinaga Y."/>
            <person name="Zwiers L.-H."/>
            <person name="Turgeon B."/>
            <person name="Goodwin S."/>
            <person name="Spatafora J."/>
            <person name="Crous P."/>
            <person name="Grigoriev I."/>
        </authorList>
    </citation>
    <scope>NUCLEOTIDE SEQUENCE</scope>
    <source>
        <strain evidence="13">CBS 113979</strain>
    </source>
</reference>
<feature type="domain" description="ADF-H" evidence="12">
    <location>
        <begin position="3"/>
        <end position="140"/>
    </location>
</feature>
<dbReference type="SUPFAM" id="SSF55753">
    <property type="entry name" value="Actin depolymerizing proteins"/>
    <property type="match status" value="2"/>
</dbReference>
<dbReference type="GO" id="GO:0051016">
    <property type="term" value="P:barbed-end actin filament capping"/>
    <property type="evidence" value="ECO:0007669"/>
    <property type="project" value="TreeGrafter"/>
</dbReference>
<keyword evidence="14" id="KW-1185">Reference proteome</keyword>
<evidence type="ECO:0000256" key="11">
    <source>
        <dbReference type="SAM" id="MobiDB-lite"/>
    </source>
</evidence>
<dbReference type="Proteomes" id="UP000800041">
    <property type="component" value="Unassembled WGS sequence"/>
</dbReference>
<dbReference type="GO" id="GO:0030042">
    <property type="term" value="P:actin filament depolymerization"/>
    <property type="evidence" value="ECO:0007669"/>
    <property type="project" value="TreeGrafter"/>
</dbReference>
<evidence type="ECO:0000256" key="7">
    <source>
        <dbReference type="ARBA" id="ARBA00023212"/>
    </source>
</evidence>
<dbReference type="SMART" id="SM00102">
    <property type="entry name" value="ADF"/>
    <property type="match status" value="2"/>
</dbReference>
<evidence type="ECO:0000256" key="6">
    <source>
        <dbReference type="ARBA" id="ARBA00023203"/>
    </source>
</evidence>
<dbReference type="GO" id="GO:0051015">
    <property type="term" value="F:actin filament binding"/>
    <property type="evidence" value="ECO:0007669"/>
    <property type="project" value="TreeGrafter"/>
</dbReference>
<gene>
    <name evidence="13" type="ORF">K402DRAFT_419779</name>
</gene>
<comment type="subunit">
    <text evidence="8">Interacts with G-actin; ADP-actin form.</text>
</comment>
<dbReference type="FunFam" id="3.40.20.10:FF:000042">
    <property type="entry name" value="Actin depolymerizing protein"/>
    <property type="match status" value="1"/>
</dbReference>
<comment type="subcellular location">
    <subcellularLocation>
        <location evidence="2">Cytoplasm</location>
        <location evidence="2">Cell cortex</location>
    </subcellularLocation>
    <subcellularLocation>
        <location evidence="1">Cytoplasm</location>
        <location evidence="1">Cytoskeleton</location>
    </subcellularLocation>
</comment>
<feature type="domain" description="ADF-H" evidence="12">
    <location>
        <begin position="180"/>
        <end position="319"/>
    </location>
</feature>
<dbReference type="PANTHER" id="PTHR13759">
    <property type="entry name" value="TWINFILIN"/>
    <property type="match status" value="1"/>
</dbReference>
<evidence type="ECO:0000313" key="14">
    <source>
        <dbReference type="Proteomes" id="UP000800041"/>
    </source>
</evidence>
<organism evidence="13 14">
    <name type="scientific">Aulographum hederae CBS 113979</name>
    <dbReference type="NCBI Taxonomy" id="1176131"/>
    <lineage>
        <taxon>Eukaryota</taxon>
        <taxon>Fungi</taxon>
        <taxon>Dikarya</taxon>
        <taxon>Ascomycota</taxon>
        <taxon>Pezizomycotina</taxon>
        <taxon>Dothideomycetes</taxon>
        <taxon>Pleosporomycetidae</taxon>
        <taxon>Aulographales</taxon>
        <taxon>Aulographaceae</taxon>
    </lineage>
</organism>
<protein>
    <recommendedName>
        <fullName evidence="10">Twinfilin</fullName>
    </recommendedName>
</protein>
<dbReference type="PANTHER" id="PTHR13759:SF1">
    <property type="entry name" value="TWINFILIN"/>
    <property type="match status" value="1"/>
</dbReference>
<dbReference type="InterPro" id="IPR029006">
    <property type="entry name" value="ADF-H/Gelsolin-like_dom_sf"/>
</dbReference>
<evidence type="ECO:0000256" key="1">
    <source>
        <dbReference type="ARBA" id="ARBA00004245"/>
    </source>
</evidence>
<dbReference type="FunFam" id="3.40.20.10:FF:000007">
    <property type="entry name" value="Twinfilin-1 isoform 1"/>
    <property type="match status" value="1"/>
</dbReference>
<dbReference type="CDD" id="cd11285">
    <property type="entry name" value="ADF_Twf-N_like"/>
    <property type="match status" value="1"/>
</dbReference>
<evidence type="ECO:0000256" key="10">
    <source>
        <dbReference type="ARBA" id="ARBA00069496"/>
    </source>
</evidence>
<evidence type="ECO:0000256" key="3">
    <source>
        <dbReference type="ARBA" id="ARBA00009557"/>
    </source>
</evidence>
<evidence type="ECO:0000256" key="8">
    <source>
        <dbReference type="ARBA" id="ARBA00038532"/>
    </source>
</evidence>
<evidence type="ECO:0000256" key="4">
    <source>
        <dbReference type="ARBA" id="ARBA00022490"/>
    </source>
</evidence>
<evidence type="ECO:0000256" key="2">
    <source>
        <dbReference type="ARBA" id="ARBA00004544"/>
    </source>
</evidence>
<dbReference type="AlphaFoldDB" id="A0A6G1H3X3"/>
<keyword evidence="5" id="KW-0677">Repeat</keyword>